<evidence type="ECO:0000256" key="1">
    <source>
        <dbReference type="ARBA" id="ARBA00009013"/>
    </source>
</evidence>
<dbReference type="AlphaFoldDB" id="A0A7K1LDD3"/>
<reference evidence="5 6" key="1">
    <citation type="submission" date="2019-11" db="EMBL/GenBank/DDBJ databases">
        <authorList>
            <person name="Cao P."/>
        </authorList>
    </citation>
    <scope>NUCLEOTIDE SEQUENCE [LARGE SCALE GENOMIC DNA]</scope>
    <source>
        <strain evidence="5 6">NEAU-AAG5</strain>
    </source>
</reference>
<organism evidence="5 6">
    <name type="scientific">Actinomadura litoris</name>
    <dbReference type="NCBI Taxonomy" id="2678616"/>
    <lineage>
        <taxon>Bacteria</taxon>
        <taxon>Bacillati</taxon>
        <taxon>Actinomycetota</taxon>
        <taxon>Actinomycetes</taxon>
        <taxon>Streptosporangiales</taxon>
        <taxon>Thermomonosporaceae</taxon>
        <taxon>Actinomadura</taxon>
    </lineage>
</organism>
<dbReference type="PROSITE" id="PS50801">
    <property type="entry name" value="STAS"/>
    <property type="match status" value="1"/>
</dbReference>
<feature type="domain" description="STAS" evidence="4">
    <location>
        <begin position="65"/>
        <end position="174"/>
    </location>
</feature>
<dbReference type="Proteomes" id="UP000432015">
    <property type="component" value="Unassembled WGS sequence"/>
</dbReference>
<dbReference type="CDD" id="cd07043">
    <property type="entry name" value="STAS_anti-anti-sigma_factors"/>
    <property type="match status" value="1"/>
</dbReference>
<accession>A0A7K1LDD3</accession>
<dbReference type="InterPro" id="IPR036513">
    <property type="entry name" value="STAS_dom_sf"/>
</dbReference>
<keyword evidence="6" id="KW-1185">Reference proteome</keyword>
<dbReference type="GO" id="GO:0043856">
    <property type="term" value="F:anti-sigma factor antagonist activity"/>
    <property type="evidence" value="ECO:0007669"/>
    <property type="project" value="InterPro"/>
</dbReference>
<dbReference type="Gene3D" id="3.30.750.24">
    <property type="entry name" value="STAS domain"/>
    <property type="match status" value="1"/>
</dbReference>
<dbReference type="PANTHER" id="PTHR33495:SF2">
    <property type="entry name" value="ANTI-SIGMA FACTOR ANTAGONIST TM_1081-RELATED"/>
    <property type="match status" value="1"/>
</dbReference>
<dbReference type="Pfam" id="PF01740">
    <property type="entry name" value="STAS"/>
    <property type="match status" value="1"/>
</dbReference>
<gene>
    <name evidence="5" type="ORF">GNZ18_37620</name>
</gene>
<evidence type="ECO:0000313" key="5">
    <source>
        <dbReference type="EMBL" id="MUN42266.1"/>
    </source>
</evidence>
<protein>
    <recommendedName>
        <fullName evidence="2">Anti-sigma factor antagonist</fullName>
    </recommendedName>
</protein>
<dbReference type="InterPro" id="IPR002645">
    <property type="entry name" value="STAS_dom"/>
</dbReference>
<dbReference type="PANTHER" id="PTHR33495">
    <property type="entry name" value="ANTI-SIGMA FACTOR ANTAGONIST TM_1081-RELATED-RELATED"/>
    <property type="match status" value="1"/>
</dbReference>
<dbReference type="NCBIfam" id="TIGR00377">
    <property type="entry name" value="ant_ant_sig"/>
    <property type="match status" value="1"/>
</dbReference>
<feature type="region of interest" description="Disordered" evidence="3">
    <location>
        <begin position="1"/>
        <end position="20"/>
    </location>
</feature>
<comment type="caution">
    <text evidence="5">The sequence shown here is derived from an EMBL/GenBank/DDBJ whole genome shotgun (WGS) entry which is preliminary data.</text>
</comment>
<dbReference type="SUPFAM" id="SSF52091">
    <property type="entry name" value="SpoIIaa-like"/>
    <property type="match status" value="1"/>
</dbReference>
<evidence type="ECO:0000256" key="3">
    <source>
        <dbReference type="SAM" id="MobiDB-lite"/>
    </source>
</evidence>
<evidence type="ECO:0000313" key="6">
    <source>
        <dbReference type="Proteomes" id="UP000432015"/>
    </source>
</evidence>
<comment type="similarity">
    <text evidence="1 2">Belongs to the anti-sigma-factor antagonist family.</text>
</comment>
<evidence type="ECO:0000259" key="4">
    <source>
        <dbReference type="PROSITE" id="PS50801"/>
    </source>
</evidence>
<sequence>MTEETRAARRPGRRGPEFRCRAGVPAGAAASTVPAASAVSAEGAPAARPGAAGPAVTAAVGTGLTIETAQVRGDTAVAAVTGEIDLHTADTLRARLIEMYGAGFRRLVVDFAAVPFCDAAGLGALVAAHNQVSASGGEIVLAGVRPAQLRLLRITGLHRLFALHPDADRALTEGPPSRAS</sequence>
<name>A0A7K1LDD3_9ACTN</name>
<evidence type="ECO:0000256" key="2">
    <source>
        <dbReference type="RuleBase" id="RU003749"/>
    </source>
</evidence>
<dbReference type="EMBL" id="WOFH01000019">
    <property type="protein sequence ID" value="MUN42266.1"/>
    <property type="molecule type" value="Genomic_DNA"/>
</dbReference>
<proteinExistence type="inferred from homology"/>
<dbReference type="InterPro" id="IPR003658">
    <property type="entry name" value="Anti-sigma_ant"/>
</dbReference>